<proteinExistence type="predicted"/>
<dbReference type="AlphaFoldDB" id="A0A644VI05"/>
<accession>A0A644VI05</accession>
<dbReference type="InterPro" id="IPR029035">
    <property type="entry name" value="DHS-like_NAD/FAD-binding_dom"/>
</dbReference>
<organism evidence="1">
    <name type="scientific">bioreactor metagenome</name>
    <dbReference type="NCBI Taxonomy" id="1076179"/>
    <lineage>
        <taxon>unclassified sequences</taxon>
        <taxon>metagenomes</taxon>
        <taxon>ecological metagenomes</taxon>
    </lineage>
</organism>
<gene>
    <name evidence="1" type="ORF">SDC9_36350</name>
</gene>
<comment type="caution">
    <text evidence="1">The sequence shown here is derived from an EMBL/GenBank/DDBJ whole genome shotgun (WGS) entry which is preliminary data.</text>
</comment>
<sequence length="322" mass="37109">MTKESDNIREQVFRITQTFLKTPPLIVWGSGATVPFGLPSMFKLNEKLKEEIIGFDTTNTNLELELGNEKYKNQMPEIKNVIWNEINGADIAVLEKITSNEIDSFKGIKLLIDKFIDVHPKVLNIVTTNYDRVLEYVMAYYSINFTDGFTGKTLSCFDENLFQNKDMVNLIKVHGSLNWFDVSGELRFMNNCYAQHSPKIIAPGRNKFQEAYNNPYRELIQKADTIIKNASSFLIIGFGFNDEHLTPRIITQIKKGAPVVLITKSITDSTYKEIEKAEKYILFEKKEVGVTRIMYKNNNINKKMDVTLNGNFWQLNNFIEIL</sequence>
<dbReference type="EMBL" id="VSSQ01000299">
    <property type="protein sequence ID" value="MPL90302.1"/>
    <property type="molecule type" value="Genomic_DNA"/>
</dbReference>
<dbReference type="SUPFAM" id="SSF52467">
    <property type="entry name" value="DHS-like NAD/FAD-binding domain"/>
    <property type="match status" value="1"/>
</dbReference>
<protein>
    <submittedName>
        <fullName evidence="1">Uncharacterized protein</fullName>
    </submittedName>
</protein>
<reference evidence="1" key="1">
    <citation type="submission" date="2019-08" db="EMBL/GenBank/DDBJ databases">
        <authorList>
            <person name="Kucharzyk K."/>
            <person name="Murdoch R.W."/>
            <person name="Higgins S."/>
            <person name="Loffler F."/>
        </authorList>
    </citation>
    <scope>NUCLEOTIDE SEQUENCE</scope>
</reference>
<name>A0A644VI05_9ZZZZ</name>
<evidence type="ECO:0000313" key="1">
    <source>
        <dbReference type="EMBL" id="MPL90302.1"/>
    </source>
</evidence>
<dbReference type="Pfam" id="PF13289">
    <property type="entry name" value="SIR2_2"/>
    <property type="match status" value="1"/>
</dbReference>